<organism evidence="1 2">
    <name type="scientific">Lasiodiplodia mahajangana</name>
    <dbReference type="NCBI Taxonomy" id="1108764"/>
    <lineage>
        <taxon>Eukaryota</taxon>
        <taxon>Fungi</taxon>
        <taxon>Dikarya</taxon>
        <taxon>Ascomycota</taxon>
        <taxon>Pezizomycotina</taxon>
        <taxon>Dothideomycetes</taxon>
        <taxon>Dothideomycetes incertae sedis</taxon>
        <taxon>Botryosphaeriales</taxon>
        <taxon>Botryosphaeriaceae</taxon>
        <taxon>Lasiodiplodia</taxon>
    </lineage>
</organism>
<dbReference type="EMBL" id="JAPUUL010000555">
    <property type="protein sequence ID" value="KAJ8130205.1"/>
    <property type="molecule type" value="Genomic_DNA"/>
</dbReference>
<protein>
    <submittedName>
        <fullName evidence="1">Uncharacterized protein</fullName>
    </submittedName>
</protein>
<gene>
    <name evidence="1" type="ORF">O1611_g3424</name>
</gene>
<comment type="caution">
    <text evidence="1">The sequence shown here is derived from an EMBL/GenBank/DDBJ whole genome shotgun (WGS) entry which is preliminary data.</text>
</comment>
<accession>A0ACC2JRU1</accession>
<reference evidence="1" key="1">
    <citation type="submission" date="2022-12" db="EMBL/GenBank/DDBJ databases">
        <title>Genome Sequence of Lasiodiplodia mahajangana.</title>
        <authorList>
            <person name="Buettner E."/>
        </authorList>
    </citation>
    <scope>NUCLEOTIDE SEQUENCE</scope>
    <source>
        <strain evidence="1">VT137</strain>
    </source>
</reference>
<keyword evidence="2" id="KW-1185">Reference proteome</keyword>
<proteinExistence type="predicted"/>
<sequence length="3489" mass="383818">MPSLPGIPVAQPAAPAPYLCWKVSPAKVKSTYFIAMKTPIAVVGTACRFPGDVASPSQLWELLSSPRDILRDLDPTQLNLSSFHHHDGEHHGATDVPNKSYVLDDDVHRFDAAFFNISAAEAEAMDPQQRLLLETTYEALEAAGYTLKQMRGSSTSVFVGAMTSDYHGIQARDLDTISRWHATGTSPSILSNRISYFFDLKGPSMTINTACSSSLVALHQAVQSLRNGDCTTAIVGGVNLLLDPEVYISHSKLHMLSPTSRCRMWDRDADGYARGEGCASIVIKTLDQALKDGDDVECIIRETAVNSDGRSAGITMPSPDAQAALIRETLEIPSKHRQSRRLFTPKNVAFSPDDKLYVGSIKTLIGHLEGCAGLAGLLKAILCIKNRTITPNMLFDNLNPKIIPFYDHLRIPTSTIPWPPVAHGCPLRASVNSFGFGGTNAHAIIESYVPSQPKSHVSYCKQSTPGKYIAISPFVFSAHTPESLYSNIERTARYVRSNEALDLGNLAWTLAKRTALPFKIAITALTREELLRNMDKAIEEYKSSKASEQGQFPWKHPPEPQSIMGVFTGQGAQWAGMGRDLLVASSVFRKSIERCERALTNLHDGPSWSLQEQLLADEPVSSLSDPAVSQPVTTAIEIAIYDLLCACGVNVDVVVGHSSGEIVAAYALDIISAEDCMKVAYYRGVHTKPAKSGGMLAVGLSFADASELCARSSFSGRIVVAASNGPTSTTLSGDYDAILEVKALLDRRKTFARILQVDVAYHSHHMVPCSAAYLESLKACNIQVKTPRTGCTWISSVTGRNAILDADLQAFSATYWVDNMVKPVLFSQAVERSLCDSQNLGAYIEIGPHPALRGPVLDTLKPKGRSIAPYISLLRRGQNDLKAASSAFGYLWERMADRLDIARFLQVSRSQPLQLIKGLPAYSWDHGRRHWKESRVSRRYRLEGIQLHPLLGRRSASEFSNEICWRNILHLKEMPWAQGCKEKGREVLSAAFYLSSLFSAASSAAVGPYIELLELNKFVVMEPIALEEHGNGVEYITTIRFHEKSIKTGSNTRLDAEASCHACNIGETILTKLCTARLTLHLSDANRPDFDQLPPREERNPLLAPVDVADMYDLFEQSGTSYSGPFRSITSIRRSLGEATTSAAWPADTITGSVLHPALIEASFQAIMCAFASPLSKRLGKSFHAKEIHRALITPRFAFEGLSCEIDAFVTGVGGDGVEGDVSLFNQNGNTMMQIEGLAMKSVPQPNTSSDRNLFSHVVWESDPFGYSLPSSYPTPKENIMWLNAAEIVALYNFRRTVDEIDPLEATGFMPHHQLLYREISRIAADGTGSEYYITHADRAQMSEEGILEMIEKFAGNVDLQSIYSLGKALPAILRGEVGLLNTPNEAGRLEGLSQAAGMLSQLGKDICCIVRRIAHKHPHMDVLDLNAGTSMTQQILEALDEKYTSYCLGSAHPVLLKQTVAGLSAQHRNLCSRVIDITTVNAGEYGSDKYDMVIAANPLHATDTSASLFEVCREMLKPGGYFVFVRLTGRMPMSLLCACGWLSQWWQGYDHGAQTWSDMSTVRCDSQLRSKGFSGIDHIFHSSMHPNGDGLSVIVTQAVNDTIMMFREPMNSIGLAPLTETVVFIGGKTLLVARLLQSIQRILVASGTATAIVEDIDQLELSSLTKEHSIISLVELDEPFLSGGLFHERLLAFKELVKRSRHVLWLTTGNMASISVAIGRAMRSEKGGDISLQFLDLPTVANVSPSAVVEVFLRLTWSSVPLLTDGQILWTNEPEVRWDGCTLRIPRLVWDHKRNERYNSRHRQIRPKSGLPQTSVPLSAKISGSAVAVQVRYSCHICTDLYLWFGVCVDGNANVVGSSNHISSVIQARPEHVHGVFDKHELSPNALRATASFTLAYLLLESRSGPILLYEPDELLVAAVEQVREPQQTVYFVTSKYNDSRKGWIVVHPHASRRMVERMLPGQVSVFVDFSSLDDHVVTILRDIYSQARIQAVELYRRAFATNTGQLIADTYAQACATLSTLPRTALKVTPSTEVSSHGSTVAYPNLVNWTSPTLIASPGDIVNTTTMFSLNGTYWMIDMATPLGLSIMKWMARNGARTFVLAGRNPRIHEAWLQEMSRLGATVKLLKMDVSNKKSLLSAFTKIKDALPPIVGVCYAPLALSDQGFEYTAEDGGLAATATINAATYLDELFPTPALDFFVILTSLVSVVGSPKQVAYHASSLFLTGFIQQRRLRGLMGSVLALGMVVDAGYFARQGKDVIQRMMHHGYAPLSESDLHHAFGEVVAAGAPEADGNPEIFFGLQMIDSRIGQSGEFMFTSNHLLSHFITNDSQNKERRDPEQDNLSSLVPDEQLQEPEPGQNAYCNLLARLSGKVMSILRLTDQTLDVHTPLLDLGCDSLLAVDIQAWVAEEFNIDITPMDALLDTVAGLCEKAVPQPDARSLTLQKEDQLAKDLDFVDVATTTPRSEHNSSVQDLPLDATSSESSFVLCPSDSGSEQERSDLEPRFTHIEKMSPHQSQIWFAGHWMKDPTQYNVVISYKVQGNFAVDKFKGALEETVSRHESLRTAFFSDPNNGDLIQGVLKAPPPCFEHVRASSAASVSQEFDRLASYQWRLEQGEVMRVTVVSVGQDHHTVIFGYHHIVMDGASWSTFLHDLKCFYEQRPPREVAQYVDYSLMLNRDIHNGTFAKELEYWQSELSPPPEMMPVLPLAKVKTRTSTDNFKVHTSTRYISIEVTDRIKQASRSLRGTPFHFYLATLQVFLARLLKIENLCIGMSDANRKHQQFTGTVGYFLNMLPLRFHVQQTDSFADVFQNTSSKVLTSLLNSSIPSNLVVDALNIPRVPSVTPLFQIAINYRVGEITRMSVADFDLNYDRSVMGNAPYDISFHVTPCANGTSIVEVNCRDYLYSSKATEVIIAEYIRLLETMSSDSSLSVQSSLDSSFPINEDGLSVQRGERMSHGWPATLPERFQDMTDRYGDKIAVTDQDGDFSYSQLHAQSTHIGEALLQKGVRPGDTVAVLCHPSINSVASFLAILRIGAVYVPLDLSLPAARHKAMISVSPIRALVCVSSTAEKASELGVSTILNLSEIPAVRVPCMRFTNSAKGESLSILLYTSGSTGQPKGVCLPQCGFINYLAAKRKELGLDSSTVVLQQSSLGFDMGLAQTLNAIMNGGKLVIVPQEVRGDSIEIARIIRDHTVTFTLATPSEYLVMLQHGREYLNHYTGWRHACLGGEPFTDQLKREFVRLGMNCPVVQDSYGVTEISACTTFETMSASQLEGARSVGRTIPNTSLYIVDADCNLVATGEPGEICVSGAGVALGYLNAEQTRLKFVQDPFALPDDIARGWTRMYRTGDKARLLEDGSLILLGRMDGNTEIKLRGLRIDLEDVASTLVNCHPNLLSSAIVCTKGQGVSETLVAFVALMPGQTASDVELQHLPNNLPLPQYMRPSTVICLDELPRNVNGKIDRKKNRCHAMDSANHHKPTVKTAYVGRG</sequence>
<evidence type="ECO:0000313" key="1">
    <source>
        <dbReference type="EMBL" id="KAJ8130205.1"/>
    </source>
</evidence>
<evidence type="ECO:0000313" key="2">
    <source>
        <dbReference type="Proteomes" id="UP001153332"/>
    </source>
</evidence>
<name>A0ACC2JRU1_9PEZI</name>
<dbReference type="Proteomes" id="UP001153332">
    <property type="component" value="Unassembled WGS sequence"/>
</dbReference>